<dbReference type="CDD" id="cd02440">
    <property type="entry name" value="AdoMet_MTases"/>
    <property type="match status" value="1"/>
</dbReference>
<comment type="caution">
    <text evidence="5">The sequence shown here is derived from an EMBL/GenBank/DDBJ whole genome shotgun (WGS) entry which is preliminary data.</text>
</comment>
<evidence type="ECO:0000259" key="4">
    <source>
        <dbReference type="Pfam" id="PF08241"/>
    </source>
</evidence>
<evidence type="ECO:0000313" key="5">
    <source>
        <dbReference type="EMBL" id="OOG28087.1"/>
    </source>
</evidence>
<evidence type="ECO:0000256" key="3">
    <source>
        <dbReference type="ARBA" id="ARBA00022679"/>
    </source>
</evidence>
<evidence type="ECO:0000313" key="6">
    <source>
        <dbReference type="Proteomes" id="UP000189462"/>
    </source>
</evidence>
<dbReference type="PANTHER" id="PTHR44942:SF4">
    <property type="entry name" value="METHYLTRANSFERASE TYPE 11 DOMAIN-CONTAINING PROTEIN"/>
    <property type="match status" value="1"/>
</dbReference>
<dbReference type="STRING" id="108003.B1C78_02370"/>
<comment type="similarity">
    <text evidence="1">Belongs to the methyltransferase superfamily.</text>
</comment>
<dbReference type="SUPFAM" id="SSF53335">
    <property type="entry name" value="S-adenosyl-L-methionine-dependent methyltransferases"/>
    <property type="match status" value="1"/>
</dbReference>
<name>A0A1V3NSM1_9GAMM</name>
<dbReference type="OrthoDB" id="9797252at2"/>
<organism evidence="5 6">
    <name type="scientific">Thioalkalivibrio denitrificans</name>
    <dbReference type="NCBI Taxonomy" id="108003"/>
    <lineage>
        <taxon>Bacteria</taxon>
        <taxon>Pseudomonadati</taxon>
        <taxon>Pseudomonadota</taxon>
        <taxon>Gammaproteobacteria</taxon>
        <taxon>Chromatiales</taxon>
        <taxon>Ectothiorhodospiraceae</taxon>
        <taxon>Thioalkalivibrio</taxon>
    </lineage>
</organism>
<feature type="domain" description="Methyltransferase type 11" evidence="4">
    <location>
        <begin position="42"/>
        <end position="129"/>
    </location>
</feature>
<dbReference type="GO" id="GO:0008757">
    <property type="term" value="F:S-adenosylmethionine-dependent methyltransferase activity"/>
    <property type="evidence" value="ECO:0007669"/>
    <property type="project" value="InterPro"/>
</dbReference>
<dbReference type="Pfam" id="PF08241">
    <property type="entry name" value="Methyltransf_11"/>
    <property type="match status" value="1"/>
</dbReference>
<dbReference type="Gene3D" id="3.40.50.150">
    <property type="entry name" value="Vaccinia Virus protein VP39"/>
    <property type="match status" value="1"/>
</dbReference>
<evidence type="ECO:0000256" key="1">
    <source>
        <dbReference type="ARBA" id="ARBA00008361"/>
    </source>
</evidence>
<dbReference type="InterPro" id="IPR013216">
    <property type="entry name" value="Methyltransf_11"/>
</dbReference>
<dbReference type="PANTHER" id="PTHR44942">
    <property type="entry name" value="METHYLTRANSF_11 DOMAIN-CONTAINING PROTEIN"/>
    <property type="match status" value="1"/>
</dbReference>
<dbReference type="RefSeq" id="WP_077277533.1">
    <property type="nucleotide sequence ID" value="NZ_MVBK01000011.1"/>
</dbReference>
<evidence type="ECO:0000256" key="2">
    <source>
        <dbReference type="ARBA" id="ARBA00022603"/>
    </source>
</evidence>
<proteinExistence type="inferred from homology"/>
<dbReference type="GO" id="GO:0032259">
    <property type="term" value="P:methylation"/>
    <property type="evidence" value="ECO:0007669"/>
    <property type="project" value="UniProtKB-KW"/>
</dbReference>
<reference evidence="5 6" key="1">
    <citation type="submission" date="2017-02" db="EMBL/GenBank/DDBJ databases">
        <title>Genomic diversity within the haloalkaliphilic genus Thioalkalivibrio.</title>
        <authorList>
            <person name="Ahn A.-C."/>
            <person name="Meier-Kolthoff J."/>
            <person name="Overmars L."/>
            <person name="Richter M."/>
            <person name="Woyke T."/>
            <person name="Sorokin D.Y."/>
            <person name="Muyzer G."/>
        </authorList>
    </citation>
    <scope>NUCLEOTIDE SEQUENCE [LARGE SCALE GENOMIC DNA]</scope>
    <source>
        <strain evidence="5 6">ALJD</strain>
    </source>
</reference>
<accession>A0A1V3NSM1</accession>
<keyword evidence="6" id="KW-1185">Reference proteome</keyword>
<dbReference type="AlphaFoldDB" id="A0A1V3NSM1"/>
<dbReference type="Proteomes" id="UP000189462">
    <property type="component" value="Unassembled WGS sequence"/>
</dbReference>
<dbReference type="EMBL" id="MVBK01000011">
    <property type="protein sequence ID" value="OOG28087.1"/>
    <property type="molecule type" value="Genomic_DNA"/>
</dbReference>
<protein>
    <submittedName>
        <fullName evidence="5">SAM-dependent methyltransferase</fullName>
    </submittedName>
</protein>
<dbReference type="InterPro" id="IPR029063">
    <property type="entry name" value="SAM-dependent_MTases_sf"/>
</dbReference>
<sequence>MSDFKDHFAPVSDAYGRHRPGYPPELFDWLAGLAPHRRLAWDCATGTGQAAGELSRHFDEVRATDASARQIDTAEPRPGVTFAVAPAEASGLPDHSAALVTVAQALHWFNTDAFYAEVCRVLSSGGVIAVWSYGLLETGDARIDAALLSFHDADMGPYWPPERRHVVNGYRDLAFPFQQLDTPEFAMQCHWNLEQLTGYLGTWSAVARCRDATGEDPVERLRSRLDPIWGDLARVRQVRWPLALRVGRVPSAAAHA</sequence>
<keyword evidence="3 5" id="KW-0808">Transferase</keyword>
<gene>
    <name evidence="5" type="ORF">B1C78_02370</name>
</gene>
<dbReference type="InterPro" id="IPR051052">
    <property type="entry name" value="Diverse_substrate_MTase"/>
</dbReference>
<keyword evidence="2 5" id="KW-0489">Methyltransferase</keyword>